<dbReference type="EMBL" id="FOCG01000001">
    <property type="protein sequence ID" value="SEM66081.1"/>
    <property type="molecule type" value="Genomic_DNA"/>
</dbReference>
<dbReference type="InterPro" id="IPR051812">
    <property type="entry name" value="SPI_LacAB/RpiB"/>
</dbReference>
<name>A0A1H8A667_9FIRM</name>
<keyword evidence="6" id="KW-1185">Reference proteome</keyword>
<dbReference type="RefSeq" id="WP_092752508.1">
    <property type="nucleotide sequence ID" value="NZ_FOCG01000001.1"/>
</dbReference>
<evidence type="ECO:0000313" key="5">
    <source>
        <dbReference type="EMBL" id="SEM66081.1"/>
    </source>
</evidence>
<reference evidence="5 6" key="1">
    <citation type="submission" date="2016-10" db="EMBL/GenBank/DDBJ databases">
        <authorList>
            <person name="de Groot N.N."/>
        </authorList>
    </citation>
    <scope>NUCLEOTIDE SEQUENCE [LARGE SCALE GENOMIC DNA]</scope>
    <source>
        <strain evidence="5 6">CGMCC 1.5070</strain>
    </source>
</reference>
<feature type="binding site" evidence="4">
    <location>
        <position position="135"/>
    </location>
    <ligand>
        <name>D-ribulose 5-phosphate</name>
        <dbReference type="ChEBI" id="CHEBI:58121"/>
    </ligand>
</feature>
<gene>
    <name evidence="5" type="ORF">SAMN05216180_1139</name>
</gene>
<evidence type="ECO:0000256" key="2">
    <source>
        <dbReference type="ARBA" id="ARBA00023235"/>
    </source>
</evidence>
<dbReference type="SUPFAM" id="SSF89623">
    <property type="entry name" value="Ribose/Galactose isomerase RpiB/AlsB"/>
    <property type="match status" value="1"/>
</dbReference>
<dbReference type="NCBIfam" id="NF004051">
    <property type="entry name" value="PRK05571.1"/>
    <property type="match status" value="1"/>
</dbReference>
<keyword evidence="2 5" id="KW-0413">Isomerase</keyword>
<feature type="active site" description="Proton acceptor" evidence="3">
    <location>
        <position position="64"/>
    </location>
</feature>
<dbReference type="PIRSF" id="PIRSF005384">
    <property type="entry name" value="RpiB_LacA_B"/>
    <property type="match status" value="1"/>
</dbReference>
<dbReference type="AlphaFoldDB" id="A0A1H8A667"/>
<dbReference type="Pfam" id="PF02502">
    <property type="entry name" value="LacAB_rpiB"/>
    <property type="match status" value="1"/>
</dbReference>
<protein>
    <submittedName>
        <fullName evidence="5">Ribose 5-phosphate isomerase B</fullName>
    </submittedName>
</protein>
<proteinExistence type="inferred from homology"/>
<organism evidence="5 6">
    <name type="scientific">Hydrogenoanaerobacterium saccharovorans</name>
    <dbReference type="NCBI Taxonomy" id="474960"/>
    <lineage>
        <taxon>Bacteria</taxon>
        <taxon>Bacillati</taxon>
        <taxon>Bacillota</taxon>
        <taxon>Clostridia</taxon>
        <taxon>Eubacteriales</taxon>
        <taxon>Oscillospiraceae</taxon>
        <taxon>Hydrogenoanaerobacterium</taxon>
    </lineage>
</organism>
<dbReference type="InterPro" id="IPR004785">
    <property type="entry name" value="RpiB"/>
</dbReference>
<accession>A0A1H8A667</accession>
<feature type="binding site" evidence="4">
    <location>
        <position position="98"/>
    </location>
    <ligand>
        <name>D-ribulose 5-phosphate</name>
        <dbReference type="ChEBI" id="CHEBI:58121"/>
    </ligand>
</feature>
<evidence type="ECO:0000313" key="6">
    <source>
        <dbReference type="Proteomes" id="UP000199158"/>
    </source>
</evidence>
<dbReference type="GO" id="GO:0016861">
    <property type="term" value="F:intramolecular oxidoreductase activity, interconverting aldoses and ketoses"/>
    <property type="evidence" value="ECO:0007669"/>
    <property type="project" value="UniProtKB-ARBA"/>
</dbReference>
<feature type="binding site" evidence="4">
    <location>
        <begin position="7"/>
        <end position="8"/>
    </location>
    <ligand>
        <name>D-ribulose 5-phosphate</name>
        <dbReference type="ChEBI" id="CHEBI:58121"/>
    </ligand>
</feature>
<evidence type="ECO:0000256" key="4">
    <source>
        <dbReference type="PIRSR" id="PIRSR005384-2"/>
    </source>
</evidence>
<feature type="active site" description="Proton donor" evidence="3">
    <location>
        <position position="97"/>
    </location>
</feature>
<dbReference type="InterPro" id="IPR036569">
    <property type="entry name" value="RpiB_LacA_LacB_sf"/>
</dbReference>
<dbReference type="Proteomes" id="UP000199158">
    <property type="component" value="Unassembled WGS sequence"/>
</dbReference>
<feature type="binding site" evidence="4">
    <location>
        <position position="108"/>
    </location>
    <ligand>
        <name>D-ribulose 5-phosphate</name>
        <dbReference type="ChEBI" id="CHEBI:58121"/>
    </ligand>
</feature>
<sequence length="147" mass="15954">MIAIGSDHGGFALKQEIMTWLNANGYEYKDFGTYNTDSCDYPDYALPVAHAVVNGECDKGILCCGTGIGISIAANKVHGIRAALCSDYFSAKYTRKHNDSNIICFGGRTIGAGLACELVDVFLNTEFEGGRHSARVQKLMNIEKEDC</sequence>
<dbReference type="NCBIfam" id="TIGR01120">
    <property type="entry name" value="rpiB"/>
    <property type="match status" value="1"/>
</dbReference>
<dbReference type="PANTHER" id="PTHR43732">
    <property type="entry name" value="RIBOSE 5-PHOSPHATE ISOMERASE-RELATED"/>
    <property type="match status" value="1"/>
</dbReference>
<dbReference type="GO" id="GO:0005975">
    <property type="term" value="P:carbohydrate metabolic process"/>
    <property type="evidence" value="ECO:0007669"/>
    <property type="project" value="InterPro"/>
</dbReference>
<dbReference type="STRING" id="474960.SAMN05216180_1139"/>
<feature type="binding site" evidence="4">
    <location>
        <begin position="65"/>
        <end position="69"/>
    </location>
    <ligand>
        <name>D-ribulose 5-phosphate</name>
        <dbReference type="ChEBI" id="CHEBI:58121"/>
    </ligand>
</feature>
<dbReference type="InterPro" id="IPR003500">
    <property type="entry name" value="RpiB_LacA_LacB"/>
</dbReference>
<dbReference type="Gene3D" id="3.40.1400.10">
    <property type="entry name" value="Sugar-phosphate isomerase, RpiB/LacA/LacB"/>
    <property type="match status" value="1"/>
</dbReference>
<dbReference type="NCBIfam" id="TIGR00689">
    <property type="entry name" value="rpiB_lacA_lacB"/>
    <property type="match status" value="1"/>
</dbReference>
<dbReference type="OrthoDB" id="1778624at2"/>
<dbReference type="PANTHER" id="PTHR43732:SF1">
    <property type="entry name" value="RIBOSE 5-PHOSPHATE ISOMERASE"/>
    <property type="match status" value="1"/>
</dbReference>
<feature type="binding site" evidence="4">
    <location>
        <position position="131"/>
    </location>
    <ligand>
        <name>D-ribulose 5-phosphate</name>
        <dbReference type="ChEBI" id="CHEBI:58121"/>
    </ligand>
</feature>
<evidence type="ECO:0000256" key="3">
    <source>
        <dbReference type="PIRSR" id="PIRSR005384-1"/>
    </source>
</evidence>
<evidence type="ECO:0000256" key="1">
    <source>
        <dbReference type="ARBA" id="ARBA00008754"/>
    </source>
</evidence>
<comment type="similarity">
    <text evidence="1">Belongs to the LacAB/RpiB family.</text>
</comment>